<keyword evidence="9" id="KW-1185">Reference proteome</keyword>
<evidence type="ECO:0000256" key="3">
    <source>
        <dbReference type="ARBA" id="ARBA00022676"/>
    </source>
</evidence>
<dbReference type="PATRIC" id="fig|345309.4.peg.2319"/>
<comment type="caution">
    <text evidence="8">The sequence shown here is derived from an EMBL/GenBank/DDBJ whole genome shotgun (WGS) entry which is preliminary data.</text>
</comment>
<accession>A0A0F3L0G6</accession>
<evidence type="ECO:0000256" key="2">
    <source>
        <dbReference type="ARBA" id="ARBA00006962"/>
    </source>
</evidence>
<evidence type="ECO:0000259" key="7">
    <source>
        <dbReference type="Pfam" id="PF06925"/>
    </source>
</evidence>
<feature type="domain" description="Diacylglycerol glucosyltransferase N-terminal" evidence="7">
    <location>
        <begin position="18"/>
        <end position="189"/>
    </location>
</feature>
<evidence type="ECO:0000259" key="6">
    <source>
        <dbReference type="Pfam" id="PF04101"/>
    </source>
</evidence>
<evidence type="ECO:0000256" key="4">
    <source>
        <dbReference type="ARBA" id="ARBA00022679"/>
    </source>
</evidence>
<dbReference type="GO" id="GO:0016020">
    <property type="term" value="C:membrane"/>
    <property type="evidence" value="ECO:0007669"/>
    <property type="project" value="UniProtKB-SubCell"/>
</dbReference>
<dbReference type="GO" id="GO:0016758">
    <property type="term" value="F:hexosyltransferase activity"/>
    <property type="evidence" value="ECO:0007669"/>
    <property type="project" value="InterPro"/>
</dbReference>
<dbReference type="Pfam" id="PF06925">
    <property type="entry name" value="MGDG_synth"/>
    <property type="match status" value="1"/>
</dbReference>
<dbReference type="EMBL" id="JZRB01000003">
    <property type="protein sequence ID" value="KJV37030.1"/>
    <property type="molecule type" value="Genomic_DNA"/>
</dbReference>
<dbReference type="Pfam" id="PF04101">
    <property type="entry name" value="Glyco_tran_28_C"/>
    <property type="match status" value="1"/>
</dbReference>
<feature type="signal peptide" evidence="5">
    <location>
        <begin position="1"/>
        <end position="21"/>
    </location>
</feature>
<dbReference type="InterPro" id="IPR050519">
    <property type="entry name" value="Glycosyltransf_28_UgtP"/>
</dbReference>
<proteinExistence type="inferred from homology"/>
<dbReference type="Proteomes" id="UP000033651">
    <property type="component" value="Unassembled WGS sequence"/>
</dbReference>
<organism evidence="8 9">
    <name type="scientific">Luteibacter yeojuensis</name>
    <dbReference type="NCBI Taxonomy" id="345309"/>
    <lineage>
        <taxon>Bacteria</taxon>
        <taxon>Pseudomonadati</taxon>
        <taxon>Pseudomonadota</taxon>
        <taxon>Gammaproteobacteria</taxon>
        <taxon>Lysobacterales</taxon>
        <taxon>Rhodanobacteraceae</taxon>
        <taxon>Luteibacter</taxon>
    </lineage>
</organism>
<dbReference type="SUPFAM" id="SSF53756">
    <property type="entry name" value="UDP-Glycosyltransferase/glycogen phosphorylase"/>
    <property type="match status" value="1"/>
</dbReference>
<feature type="chain" id="PRO_5002463290" evidence="5">
    <location>
        <begin position="22"/>
        <end position="383"/>
    </location>
</feature>
<evidence type="ECO:0000256" key="5">
    <source>
        <dbReference type="SAM" id="SignalP"/>
    </source>
</evidence>
<dbReference type="AlphaFoldDB" id="A0A0F3L0G6"/>
<dbReference type="InterPro" id="IPR009695">
    <property type="entry name" value="Diacylglyc_glucosyltr_N"/>
</dbReference>
<reference evidence="8 9" key="1">
    <citation type="submission" date="2015-03" db="EMBL/GenBank/DDBJ databases">
        <title>Draft genome sequence of Luteibacter yeojuensis strain SU11.</title>
        <authorList>
            <person name="Sulaiman J."/>
            <person name="Priya K."/>
            <person name="Chan K.-G."/>
        </authorList>
    </citation>
    <scope>NUCLEOTIDE SEQUENCE [LARGE SCALE GENOMIC DNA]</scope>
    <source>
        <strain evidence="8 9">SU11</strain>
    </source>
</reference>
<gene>
    <name evidence="8" type="ORF">VI08_02295</name>
</gene>
<sequence length="383" mass="41514">MRVTRRILLLSVSAGAGHVRAADALDATVATLAVQGGAVEARHLDVMDFVPSSFRRIYADFYLSLITRYPRIWGMLYRITGDARPDAVVQRMRRTIERLNTRRLRAAIADFAPDAIICTHFLPAEMLARQIRKGRVTAPVYLQVTDFDLHRMWVVPGMTGYFAASPEIAHRMHAVGLPMERVHTTGIPVMPAFAETHDRAALVASFGMDPARPAYLVMGGGAGVGALDELADALLCAGGDFQLVVLAGRNAGMLARLRKLADGKHAGRLFPQGYTKHVERLMACCDLAITKPGGLTTSECLAMGLPMIVNAPIPGQEERNADYLMEQGAAWKAIDAVALAWRINALHDDPSQLAGMAARARAIGRPQAARDVIDIVLAQLGHA</sequence>
<evidence type="ECO:0000313" key="9">
    <source>
        <dbReference type="Proteomes" id="UP000033651"/>
    </source>
</evidence>
<keyword evidence="4" id="KW-0808">Transferase</keyword>
<feature type="domain" description="Glycosyl transferase family 28 C-terminal" evidence="6">
    <location>
        <begin position="217"/>
        <end position="360"/>
    </location>
</feature>
<dbReference type="PANTHER" id="PTHR43025">
    <property type="entry name" value="MONOGALACTOSYLDIACYLGLYCEROL SYNTHASE"/>
    <property type="match status" value="1"/>
</dbReference>
<comment type="similarity">
    <text evidence="2">Belongs to the glycosyltransferase 28 family.</text>
</comment>
<evidence type="ECO:0000313" key="8">
    <source>
        <dbReference type="EMBL" id="KJV37030.1"/>
    </source>
</evidence>
<dbReference type="GO" id="GO:0009247">
    <property type="term" value="P:glycolipid biosynthetic process"/>
    <property type="evidence" value="ECO:0007669"/>
    <property type="project" value="InterPro"/>
</dbReference>
<dbReference type="Gene3D" id="3.40.50.2000">
    <property type="entry name" value="Glycogen Phosphorylase B"/>
    <property type="match status" value="1"/>
</dbReference>
<dbReference type="InterPro" id="IPR007235">
    <property type="entry name" value="Glyco_trans_28_C"/>
</dbReference>
<keyword evidence="3" id="KW-0328">Glycosyltransferase</keyword>
<comment type="subcellular location">
    <subcellularLocation>
        <location evidence="1">Membrane</location>
    </subcellularLocation>
</comment>
<protein>
    <submittedName>
        <fullName evidence="8">Galactosyldiacylglycerol synthase</fullName>
    </submittedName>
</protein>
<dbReference type="PANTHER" id="PTHR43025:SF3">
    <property type="entry name" value="MONOGALACTOSYLDIACYLGLYCEROL SYNTHASE 1, CHLOROPLASTIC"/>
    <property type="match status" value="1"/>
</dbReference>
<name>A0A0F3L0G6_9GAMM</name>
<keyword evidence="5" id="KW-0732">Signal</keyword>
<evidence type="ECO:0000256" key="1">
    <source>
        <dbReference type="ARBA" id="ARBA00004370"/>
    </source>
</evidence>
<dbReference type="OrthoDB" id="9810950at2"/>